<evidence type="ECO:0000313" key="3">
    <source>
        <dbReference type="Proteomes" id="UP001368500"/>
    </source>
</evidence>
<dbReference type="EMBL" id="JBBUTF010000012">
    <property type="protein sequence ID" value="MEK8027144.1"/>
    <property type="molecule type" value="Genomic_DNA"/>
</dbReference>
<sequence length="352" mass="36588">MNRDPKSIRRRALLATLAPVLDEHTLLRELWHLQDALRGEAVGDIIELIDALAARQGVPAASCKRLYTELFRTLRLGDDALPPDPWPAMQAVRPPAEPVAPVPARPPVAPAAAPARPGGAGLLGSPGAWPTAADDTATSPFVLPFLAGAPAVRPALRTAMTLPVMAMPSTAFPSAGPAPFGAGFAAPFRAAPAVPAVGGGAAAPAAPAIGAADVADLADLADAPEPVDPLAGIAARVHGAVMRALVAEVQRHHREALDEIRNDALRLLAGSPMPARLREPFARAWERPLSHDWVLAGSPTELAALVRLMHRALELSFGRVGADHILQRAATAADGVPEAAQFPPARLLPPMV</sequence>
<accession>A0ABU9BB63</accession>
<evidence type="ECO:0000256" key="1">
    <source>
        <dbReference type="SAM" id="MobiDB-lite"/>
    </source>
</evidence>
<dbReference type="Proteomes" id="UP001368500">
    <property type="component" value="Unassembled WGS sequence"/>
</dbReference>
<gene>
    <name evidence="2" type="ORF">AACH11_14340</name>
</gene>
<keyword evidence="3" id="KW-1185">Reference proteome</keyword>
<reference evidence="2 3" key="1">
    <citation type="submission" date="2024-04" db="EMBL/GenBank/DDBJ databases">
        <title>Novel species of the genus Ideonella isolated from streams.</title>
        <authorList>
            <person name="Lu H."/>
        </authorList>
    </citation>
    <scope>NUCLEOTIDE SEQUENCE [LARGE SCALE GENOMIC DNA]</scope>
    <source>
        <strain evidence="2 3">BYS139W</strain>
    </source>
</reference>
<proteinExistence type="predicted"/>
<feature type="compositionally biased region" description="Pro residues" evidence="1">
    <location>
        <begin position="97"/>
        <end position="109"/>
    </location>
</feature>
<comment type="caution">
    <text evidence="2">The sequence shown here is derived from an EMBL/GenBank/DDBJ whole genome shotgun (WGS) entry which is preliminary data.</text>
</comment>
<protein>
    <submittedName>
        <fullName evidence="2">Uncharacterized protein</fullName>
    </submittedName>
</protein>
<organism evidence="2 3">
    <name type="scientific">Pseudaquabacterium rugosum</name>
    <dbReference type="NCBI Taxonomy" id="2984194"/>
    <lineage>
        <taxon>Bacteria</taxon>
        <taxon>Pseudomonadati</taxon>
        <taxon>Pseudomonadota</taxon>
        <taxon>Betaproteobacteria</taxon>
        <taxon>Burkholderiales</taxon>
        <taxon>Sphaerotilaceae</taxon>
        <taxon>Pseudaquabacterium</taxon>
    </lineage>
</organism>
<dbReference type="RefSeq" id="WP_341374918.1">
    <property type="nucleotide sequence ID" value="NZ_JBBUTF010000012.1"/>
</dbReference>
<feature type="region of interest" description="Disordered" evidence="1">
    <location>
        <begin position="97"/>
        <end position="119"/>
    </location>
</feature>
<evidence type="ECO:0000313" key="2">
    <source>
        <dbReference type="EMBL" id="MEK8027144.1"/>
    </source>
</evidence>
<name>A0ABU9BB63_9BURK</name>